<dbReference type="PANTHER" id="PTHR21666">
    <property type="entry name" value="PEPTIDASE-RELATED"/>
    <property type="match status" value="1"/>
</dbReference>
<dbReference type="RefSeq" id="WP_162087108.1">
    <property type="nucleotide sequence ID" value="NZ_CAJIMS010000001.1"/>
</dbReference>
<dbReference type="AlphaFoldDB" id="A0A9N8MDQ4"/>
<dbReference type="SUPFAM" id="SSF53955">
    <property type="entry name" value="Lysozyme-like"/>
    <property type="match status" value="1"/>
</dbReference>
<dbReference type="CDD" id="cd12797">
    <property type="entry name" value="M23_peptidase"/>
    <property type="match status" value="1"/>
</dbReference>
<keyword evidence="3" id="KW-0378">Hydrolase</keyword>
<feature type="region of interest" description="Disordered" evidence="1">
    <location>
        <begin position="217"/>
        <end position="269"/>
    </location>
</feature>
<feature type="domain" description="M23ase beta-sheet core" evidence="2">
    <location>
        <begin position="699"/>
        <end position="750"/>
    </location>
</feature>
<dbReference type="Gene3D" id="1.10.530.10">
    <property type="match status" value="1"/>
</dbReference>
<dbReference type="Proteomes" id="UP000662618">
    <property type="component" value="Unassembled WGS sequence"/>
</dbReference>
<dbReference type="SUPFAM" id="SSF51261">
    <property type="entry name" value="Duplicated hybrid motif"/>
    <property type="match status" value="2"/>
</dbReference>
<dbReference type="InterPro" id="IPR016047">
    <property type="entry name" value="M23ase_b-sheet_dom"/>
</dbReference>
<protein>
    <submittedName>
        <fullName evidence="3">Glycyl-glycine endopeptidase LytM</fullName>
        <ecNumber evidence="3">3.4.24.75</ecNumber>
    </submittedName>
</protein>
<dbReference type="InterPro" id="IPR023346">
    <property type="entry name" value="Lysozyme-like_dom_sf"/>
</dbReference>
<name>A0A9N8MDQ4_9FLAO</name>
<feature type="compositionally biased region" description="Low complexity" evidence="1">
    <location>
        <begin position="240"/>
        <end position="259"/>
    </location>
</feature>
<dbReference type="EMBL" id="CAJIMS010000001">
    <property type="protein sequence ID" value="CAD7800180.1"/>
    <property type="molecule type" value="Genomic_DNA"/>
</dbReference>
<dbReference type="EC" id="3.4.24.75" evidence="3"/>
<dbReference type="GO" id="GO:0004222">
    <property type="term" value="F:metalloendopeptidase activity"/>
    <property type="evidence" value="ECO:0007669"/>
    <property type="project" value="TreeGrafter"/>
</dbReference>
<feature type="compositionally biased region" description="Pro residues" evidence="1">
    <location>
        <begin position="229"/>
        <end position="239"/>
    </location>
</feature>
<dbReference type="InterPro" id="IPR050570">
    <property type="entry name" value="Cell_wall_metabolism_enzyme"/>
</dbReference>
<gene>
    <name evidence="3" type="primary">lytM</name>
    <name evidence="3" type="ORF">CHRY9390_00593</name>
</gene>
<reference evidence="3" key="1">
    <citation type="submission" date="2020-12" db="EMBL/GenBank/DDBJ databases">
        <authorList>
            <person name="Rodrigo-Torres L."/>
            <person name="Arahal R. D."/>
            <person name="Lucena T."/>
        </authorList>
    </citation>
    <scope>NUCLEOTIDE SEQUENCE</scope>
    <source>
        <strain evidence="3">CECT 9390</strain>
    </source>
</reference>
<proteinExistence type="predicted"/>
<evidence type="ECO:0000259" key="2">
    <source>
        <dbReference type="Pfam" id="PF01551"/>
    </source>
</evidence>
<dbReference type="PANTHER" id="PTHR21666:SF270">
    <property type="entry name" value="MUREIN HYDROLASE ACTIVATOR ENVC"/>
    <property type="match status" value="1"/>
</dbReference>
<organism evidence="3 4">
    <name type="scientific">Chryseobacterium aquaeductus</name>
    <dbReference type="NCBI Taxonomy" id="2675056"/>
    <lineage>
        <taxon>Bacteria</taxon>
        <taxon>Pseudomonadati</taxon>
        <taxon>Bacteroidota</taxon>
        <taxon>Flavobacteriia</taxon>
        <taxon>Flavobacteriales</taxon>
        <taxon>Weeksellaceae</taxon>
        <taxon>Chryseobacterium group</taxon>
        <taxon>Chryseobacterium</taxon>
    </lineage>
</organism>
<dbReference type="InterPro" id="IPR011055">
    <property type="entry name" value="Dup_hybrid_motif"/>
</dbReference>
<accession>A0A9N8MDQ4</accession>
<evidence type="ECO:0000313" key="4">
    <source>
        <dbReference type="Proteomes" id="UP000662618"/>
    </source>
</evidence>
<evidence type="ECO:0000313" key="3">
    <source>
        <dbReference type="EMBL" id="CAD7800180.1"/>
    </source>
</evidence>
<evidence type="ECO:0000256" key="1">
    <source>
        <dbReference type="SAM" id="MobiDB-lite"/>
    </source>
</evidence>
<sequence length="801" mass="88575">MSKIGVSKISGNPSPKIGEATTYSVTDWYPATPQAQRNASGVTWELFKKRSNGRFTTTNIRKTGSGAFTFGEVAQNNTYRLEAYLYEAEGGGPSSIEISPQPVAIPRINRVELQYVDDSPGTVFSYTEKMRARAQCVNLTGQKLKFSLWEDDATGEGHSASNLLIETKEATVNSSGVGVAEFMLTRALMQKAMQGETDPQQLEFYVTVEYFSHRKHATDNVEVNNPSHVPAPRPQPRPQQPAQRPANNVPPRAPNSPAADKPQSQKEEKGIVDTVTDWWNNLDLWDWAESPGTITPTQPPTQQPAAGRTVSVVNNTATETTCPRCKVLSITEINAVFTSATLAEKSAIMNAFNEANDQFGLDTCRQKAHFFAQVLQEIGASVNVSDGESLNYPVENLTAHFSRFSTTGRLRGAPNDLAFQYGRIDNRNIDMLRRTYRRPNLQPQRANQEMIANIAYANRADLGNGSIESGDGWNYRGRGIIQITGKEKYTRINTRITADYPAFGINIDANNINNLREGTVASMAYWKEYGCKTQADAGVTRADLDNVVDIVNSRTPSRDARWQNLQNMINIFQLELCTGDTAPTTTNAPSDWHEPVDNPISTLYMQSGGGGIDTIGENWGLFGNTRNGSVHQGLDLFAELDKDVYACTNGVVHKVSWHNGYGNTMTIKITDKESFYNHRREYVRLHANRGEIIQGSSFDKQQDIFLFYAHLNEVLIEEGVDVKAGDKIAKTGVSGVRGGTCAPHLHFEIFTTIYAVGRGLSYRCNPGYYVHFKGPAEQTAADKERQRLTAAGGRVINFDGN</sequence>
<keyword evidence="4" id="KW-1185">Reference proteome</keyword>
<dbReference type="Pfam" id="PF01551">
    <property type="entry name" value="Peptidase_M23"/>
    <property type="match status" value="1"/>
</dbReference>
<comment type="caution">
    <text evidence="3">The sequence shown here is derived from an EMBL/GenBank/DDBJ whole genome shotgun (WGS) entry which is preliminary data.</text>
</comment>
<dbReference type="Gene3D" id="2.70.70.10">
    <property type="entry name" value="Glucose Permease (Domain IIA)"/>
    <property type="match status" value="1"/>
</dbReference>